<evidence type="ECO:0000256" key="1">
    <source>
        <dbReference type="ARBA" id="ARBA00022857"/>
    </source>
</evidence>
<dbReference type="InterPro" id="IPR050523">
    <property type="entry name" value="AKR_Detox_Biosynth"/>
</dbReference>
<organism evidence="5 6">
    <name type="scientific">Enterovibrio nigricans DSM 22720</name>
    <dbReference type="NCBI Taxonomy" id="1121868"/>
    <lineage>
        <taxon>Bacteria</taxon>
        <taxon>Pseudomonadati</taxon>
        <taxon>Pseudomonadota</taxon>
        <taxon>Gammaproteobacteria</taxon>
        <taxon>Vibrionales</taxon>
        <taxon>Vibrionaceae</taxon>
        <taxon>Enterovibrio</taxon>
    </lineage>
</organism>
<dbReference type="InterPro" id="IPR023210">
    <property type="entry name" value="NADP_OxRdtase_dom"/>
</dbReference>
<protein>
    <submittedName>
        <fullName evidence="5">Predicted oxidoreductase</fullName>
    </submittedName>
</protein>
<gene>
    <name evidence="5" type="ORF">SAMN02745132_02967</name>
</gene>
<feature type="domain" description="NADP-dependent oxidoreductase" evidence="4">
    <location>
        <begin position="19"/>
        <end position="296"/>
    </location>
</feature>
<proteinExistence type="inferred from homology"/>
<keyword evidence="2" id="KW-0560">Oxidoreductase</keyword>
<keyword evidence="1" id="KW-0521">NADP</keyword>
<dbReference type="GO" id="GO:0016491">
    <property type="term" value="F:oxidoreductase activity"/>
    <property type="evidence" value="ECO:0007669"/>
    <property type="project" value="UniProtKB-KW"/>
</dbReference>
<dbReference type="Gene3D" id="3.20.20.100">
    <property type="entry name" value="NADP-dependent oxidoreductase domain"/>
    <property type="match status" value="1"/>
</dbReference>
<dbReference type="AlphaFoldDB" id="A0A1T4V0J5"/>
<dbReference type="PANTHER" id="PTHR43364">
    <property type="entry name" value="NADH-SPECIFIC METHYLGLYOXAL REDUCTASE-RELATED"/>
    <property type="match status" value="1"/>
</dbReference>
<reference evidence="6" key="1">
    <citation type="submission" date="2017-02" db="EMBL/GenBank/DDBJ databases">
        <authorList>
            <person name="Varghese N."/>
            <person name="Submissions S."/>
        </authorList>
    </citation>
    <scope>NUCLEOTIDE SEQUENCE [LARGE SCALE GENOMIC DNA]</scope>
    <source>
        <strain evidence="6">DSM 22720</strain>
    </source>
</reference>
<evidence type="ECO:0000259" key="4">
    <source>
        <dbReference type="Pfam" id="PF00248"/>
    </source>
</evidence>
<dbReference type="CDD" id="cd19092">
    <property type="entry name" value="AKR_BsYcsN_EcYdhF-like"/>
    <property type="match status" value="1"/>
</dbReference>
<evidence type="ECO:0000313" key="5">
    <source>
        <dbReference type="EMBL" id="SKA58472.1"/>
    </source>
</evidence>
<dbReference type="GO" id="GO:0005829">
    <property type="term" value="C:cytosol"/>
    <property type="evidence" value="ECO:0007669"/>
    <property type="project" value="TreeGrafter"/>
</dbReference>
<dbReference type="Pfam" id="PF00248">
    <property type="entry name" value="Aldo_ket_red"/>
    <property type="match status" value="1"/>
</dbReference>
<dbReference type="InterPro" id="IPR036812">
    <property type="entry name" value="NAD(P)_OxRdtase_dom_sf"/>
</dbReference>
<name>A0A1T4V0J5_9GAMM</name>
<evidence type="ECO:0000256" key="2">
    <source>
        <dbReference type="ARBA" id="ARBA00023002"/>
    </source>
</evidence>
<dbReference type="SUPFAM" id="SSF51430">
    <property type="entry name" value="NAD(P)-linked oxidoreductase"/>
    <property type="match status" value="1"/>
</dbReference>
<comment type="similarity">
    <text evidence="3">Belongs to the aldo/keto reductase family. Aldo/keto reductase 2 subfamily.</text>
</comment>
<evidence type="ECO:0000313" key="6">
    <source>
        <dbReference type="Proteomes" id="UP000190162"/>
    </source>
</evidence>
<dbReference type="EMBL" id="FUXU01000041">
    <property type="protein sequence ID" value="SKA58472.1"/>
    <property type="molecule type" value="Genomic_DNA"/>
</dbReference>
<accession>A0A1T4V0J5</accession>
<evidence type="ECO:0000256" key="3">
    <source>
        <dbReference type="ARBA" id="ARBA00038157"/>
    </source>
</evidence>
<keyword evidence="6" id="KW-1185">Reference proteome</keyword>
<dbReference type="RefSeq" id="WP_078753227.1">
    <property type="nucleotide sequence ID" value="NZ_FUXU01000041.1"/>
</dbReference>
<dbReference type="OrthoDB" id="9768793at2"/>
<dbReference type="Proteomes" id="UP000190162">
    <property type="component" value="Unassembled WGS sequence"/>
</dbReference>
<dbReference type="PANTHER" id="PTHR43364:SF1">
    <property type="entry name" value="OXIDOREDUCTASE YDHF"/>
    <property type="match status" value="1"/>
</dbReference>
<dbReference type="FunFam" id="3.20.20.100:FF:000008">
    <property type="entry name" value="Aldo/keto reductase family oxidoreductase"/>
    <property type="match status" value="1"/>
</dbReference>
<sequence length="304" mass="33465">MSLVSKVLMSPEGPSFSALVQGYWRMAEWGMSPQERLTFLKSHMEMGITTVDHAHVYGAPPCEMLFGEALKLQPSIRDDIEIITKCGIVPVPPVESRPEVSHYNSSRQHILDSVDLSLSRMGIESIDVLLVHRPDWLMDADEVVEAFDALKQSGKVAYFGVSNFTPSQLALLQSRVSNLLVTNQIEINPFHLDALEDGSLDMLQQARVRPMAWSVLGGGRLFNGSDEQTLRVRTALEQVASEVGASSIDQVAYAWVMKLPSKPVALIGSGKIARVAEAVEATKISLSHEQWYRIWAASKGHGVA</sequence>